<dbReference type="PANTHER" id="PTHR15725:SF0">
    <property type="entry name" value="ZINC FINGER CCCH DOMAIN-CONTAINING PROTEIN 32-LIKE"/>
    <property type="match status" value="1"/>
</dbReference>
<feature type="compositionally biased region" description="Basic residues" evidence="5">
    <location>
        <begin position="469"/>
        <end position="483"/>
    </location>
</feature>
<evidence type="ECO:0000256" key="2">
    <source>
        <dbReference type="ARBA" id="ARBA00022771"/>
    </source>
</evidence>
<accession>A0A2I0VYE5</accession>
<organism evidence="7 8">
    <name type="scientific">Dendrobium catenatum</name>
    <dbReference type="NCBI Taxonomy" id="906689"/>
    <lineage>
        <taxon>Eukaryota</taxon>
        <taxon>Viridiplantae</taxon>
        <taxon>Streptophyta</taxon>
        <taxon>Embryophyta</taxon>
        <taxon>Tracheophyta</taxon>
        <taxon>Spermatophyta</taxon>
        <taxon>Magnoliopsida</taxon>
        <taxon>Liliopsida</taxon>
        <taxon>Asparagales</taxon>
        <taxon>Orchidaceae</taxon>
        <taxon>Epidendroideae</taxon>
        <taxon>Malaxideae</taxon>
        <taxon>Dendrobiinae</taxon>
        <taxon>Dendrobium</taxon>
    </lineage>
</organism>
<evidence type="ECO:0000256" key="3">
    <source>
        <dbReference type="ARBA" id="ARBA00022833"/>
    </source>
</evidence>
<feature type="domain" description="C3H1-type" evidence="6">
    <location>
        <begin position="129"/>
        <end position="156"/>
    </location>
</feature>
<proteinExistence type="predicted"/>
<dbReference type="PANTHER" id="PTHR15725">
    <property type="entry name" value="ZN-FINGER, C-X8-C-X5-C-X3-H TYPE-CONTAINING"/>
    <property type="match status" value="1"/>
</dbReference>
<sequence>MDWFVAWKKWKAVGRLVGVNVDFWSVNQRKKEKKRAYQLASWGLGSSQELQEELALVPIKIGGPLNFVVTLKAGDGYKGDLFKVVANLLLVMDGLELENSVRIEQPLEVFNGVKADFFYTPSFSAVPTSKLNVPCYFYFNAICAKGEQCPYLHDTFPTQKASRVVPEAAANCPLQNKISSGDTGLASVELPAESLVLSKTMEVSHQAVPSCALEEFSPSIQSILPECEEPADNPIQSVELLDHNGQISPYQSSEEIAKECVEQELDKRWESSPEFDVLVDGGSKQLAYEEDVDYQLAHIRESELFRSSLVEYDFDGPACYDHIGYPEGLNEKFDYIDDIYAAGYFQHSSHLPREEIIFEPMHDDHPKQKLLRRVHELHAREDAALDLREHLKKRRRIDGRWLPFYSRKRCWSHALPRSQEQLTRRGINGSIHCRCASQRGRCMNTSSNGDTYHDRQRWQQVQSGTSKFTRSKHREREKRRQKNSRITSEVQQSYAPDAEKSAKVISNGFDGPKTLAQIKEEKNRSKADFTNYQDFRPQLQRRQATVDFEGPKPLEEILKDKRRFGKPQDSMWAKLEHVDLSCQVKYRTTGAEVNDRHLEATAGKRNREFLNGYQINEIGGYGGSDNVDDDDIFRTKLVNVLSH</sequence>
<dbReference type="GO" id="GO:0008270">
    <property type="term" value="F:zinc ion binding"/>
    <property type="evidence" value="ECO:0007669"/>
    <property type="project" value="UniProtKB-KW"/>
</dbReference>
<feature type="compositionally biased region" description="Polar residues" evidence="5">
    <location>
        <begin position="484"/>
        <end position="494"/>
    </location>
</feature>
<dbReference type="AlphaFoldDB" id="A0A2I0VYE5"/>
<gene>
    <name evidence="7" type="ORF">MA16_Dca021971</name>
</gene>
<feature type="compositionally biased region" description="Polar residues" evidence="5">
    <location>
        <begin position="458"/>
        <end position="468"/>
    </location>
</feature>
<dbReference type="EMBL" id="KZ503093">
    <property type="protein sequence ID" value="PKU68431.1"/>
    <property type="molecule type" value="Genomic_DNA"/>
</dbReference>
<evidence type="ECO:0000256" key="5">
    <source>
        <dbReference type="SAM" id="MobiDB-lite"/>
    </source>
</evidence>
<keyword evidence="1 4" id="KW-0479">Metal-binding</keyword>
<evidence type="ECO:0000256" key="1">
    <source>
        <dbReference type="ARBA" id="ARBA00022723"/>
    </source>
</evidence>
<keyword evidence="8" id="KW-1185">Reference proteome</keyword>
<reference evidence="7 8" key="2">
    <citation type="journal article" date="2017" name="Nature">
        <title>The Apostasia genome and the evolution of orchids.</title>
        <authorList>
            <person name="Zhang G.Q."/>
            <person name="Liu K.W."/>
            <person name="Li Z."/>
            <person name="Lohaus R."/>
            <person name="Hsiao Y.Y."/>
            <person name="Niu S.C."/>
            <person name="Wang J.Y."/>
            <person name="Lin Y.C."/>
            <person name="Xu Q."/>
            <person name="Chen L.J."/>
            <person name="Yoshida K."/>
            <person name="Fujiwara S."/>
            <person name="Wang Z.W."/>
            <person name="Zhang Y.Q."/>
            <person name="Mitsuda N."/>
            <person name="Wang M."/>
            <person name="Liu G.H."/>
            <person name="Pecoraro L."/>
            <person name="Huang H.X."/>
            <person name="Xiao X.J."/>
            <person name="Lin M."/>
            <person name="Wu X.Y."/>
            <person name="Wu W.L."/>
            <person name="Chen Y.Y."/>
            <person name="Chang S.B."/>
            <person name="Sakamoto S."/>
            <person name="Ohme-Takagi M."/>
            <person name="Yagi M."/>
            <person name="Zeng S.J."/>
            <person name="Shen C.Y."/>
            <person name="Yeh C.M."/>
            <person name="Luo Y.B."/>
            <person name="Tsai W.C."/>
            <person name="Van de Peer Y."/>
            <person name="Liu Z.J."/>
        </authorList>
    </citation>
    <scope>NUCLEOTIDE SEQUENCE [LARGE SCALE GENOMIC DNA]</scope>
    <source>
        <tissue evidence="7">The whole plant</tissue>
    </source>
</reference>
<dbReference type="STRING" id="906689.A0A2I0VYE5"/>
<dbReference type="GO" id="GO:0003729">
    <property type="term" value="F:mRNA binding"/>
    <property type="evidence" value="ECO:0007669"/>
    <property type="project" value="TreeGrafter"/>
</dbReference>
<dbReference type="Proteomes" id="UP000233837">
    <property type="component" value="Unassembled WGS sequence"/>
</dbReference>
<name>A0A2I0VYE5_9ASPA</name>
<keyword evidence="3 4" id="KW-0862">Zinc</keyword>
<dbReference type="SUPFAM" id="SSF90229">
    <property type="entry name" value="CCCH zinc finger"/>
    <property type="match status" value="1"/>
</dbReference>
<feature type="region of interest" description="Disordered" evidence="5">
    <location>
        <begin position="440"/>
        <end position="508"/>
    </location>
</feature>
<feature type="zinc finger region" description="C3H1-type" evidence="4">
    <location>
        <begin position="129"/>
        <end position="156"/>
    </location>
</feature>
<keyword evidence="2 4" id="KW-0863">Zinc-finger</keyword>
<dbReference type="PROSITE" id="PS50103">
    <property type="entry name" value="ZF_C3H1"/>
    <property type="match status" value="1"/>
</dbReference>
<evidence type="ECO:0000259" key="6">
    <source>
        <dbReference type="PROSITE" id="PS50103"/>
    </source>
</evidence>
<dbReference type="InterPro" id="IPR000571">
    <property type="entry name" value="Znf_CCCH"/>
</dbReference>
<protein>
    <submittedName>
        <fullName evidence="7">Zinc finger CCCH domain-containing protein 34</fullName>
    </submittedName>
</protein>
<dbReference type="InterPro" id="IPR036855">
    <property type="entry name" value="Znf_CCCH_sf"/>
</dbReference>
<evidence type="ECO:0000313" key="8">
    <source>
        <dbReference type="Proteomes" id="UP000233837"/>
    </source>
</evidence>
<evidence type="ECO:0000313" key="7">
    <source>
        <dbReference type="EMBL" id="PKU68431.1"/>
    </source>
</evidence>
<reference evidence="7 8" key="1">
    <citation type="journal article" date="2016" name="Sci. Rep.">
        <title>The Dendrobium catenatum Lindl. genome sequence provides insights into polysaccharide synthase, floral development and adaptive evolution.</title>
        <authorList>
            <person name="Zhang G.Q."/>
            <person name="Xu Q."/>
            <person name="Bian C."/>
            <person name="Tsai W.C."/>
            <person name="Yeh C.M."/>
            <person name="Liu K.W."/>
            <person name="Yoshida K."/>
            <person name="Zhang L.S."/>
            <person name="Chang S.B."/>
            <person name="Chen F."/>
            <person name="Shi Y."/>
            <person name="Su Y.Y."/>
            <person name="Zhang Y.Q."/>
            <person name="Chen L.J."/>
            <person name="Yin Y."/>
            <person name="Lin M."/>
            <person name="Huang H."/>
            <person name="Deng H."/>
            <person name="Wang Z.W."/>
            <person name="Zhu S.L."/>
            <person name="Zhao X."/>
            <person name="Deng C."/>
            <person name="Niu S.C."/>
            <person name="Huang J."/>
            <person name="Wang M."/>
            <person name="Liu G.H."/>
            <person name="Yang H.J."/>
            <person name="Xiao X.J."/>
            <person name="Hsiao Y.Y."/>
            <person name="Wu W.L."/>
            <person name="Chen Y.Y."/>
            <person name="Mitsuda N."/>
            <person name="Ohme-Takagi M."/>
            <person name="Luo Y.B."/>
            <person name="Van de Peer Y."/>
            <person name="Liu Z.J."/>
        </authorList>
    </citation>
    <scope>NUCLEOTIDE SEQUENCE [LARGE SCALE GENOMIC DNA]</scope>
    <source>
        <tissue evidence="7">The whole plant</tissue>
    </source>
</reference>
<evidence type="ECO:0000256" key="4">
    <source>
        <dbReference type="PROSITE-ProRule" id="PRU00723"/>
    </source>
</evidence>